<dbReference type="Proteomes" id="UP000030960">
    <property type="component" value="Unassembled WGS sequence"/>
</dbReference>
<evidence type="ECO:0000313" key="2">
    <source>
        <dbReference type="EMBL" id="KHQ51131.1"/>
    </source>
</evidence>
<feature type="transmembrane region" description="Helical" evidence="1">
    <location>
        <begin position="33"/>
        <end position="56"/>
    </location>
</feature>
<protein>
    <submittedName>
        <fullName evidence="2">Uncharacterized protein</fullName>
    </submittedName>
</protein>
<keyword evidence="1" id="KW-1133">Transmembrane helix</keyword>
<proteinExistence type="predicted"/>
<dbReference type="AlphaFoldDB" id="A0A0B3S374"/>
<evidence type="ECO:0000256" key="1">
    <source>
        <dbReference type="SAM" id="Phobius"/>
    </source>
</evidence>
<keyword evidence="1" id="KW-0472">Membrane</keyword>
<gene>
    <name evidence="2" type="ORF">OA50_04502</name>
</gene>
<dbReference type="EMBL" id="JSUQ01000020">
    <property type="protein sequence ID" value="KHQ51131.1"/>
    <property type="molecule type" value="Genomic_DNA"/>
</dbReference>
<dbReference type="RefSeq" id="WP_190285470.1">
    <property type="nucleotide sequence ID" value="NZ_JSUQ01000020.1"/>
</dbReference>
<organism evidence="2 3">
    <name type="scientific">Mameliella alba</name>
    <dbReference type="NCBI Taxonomy" id="561184"/>
    <lineage>
        <taxon>Bacteria</taxon>
        <taxon>Pseudomonadati</taxon>
        <taxon>Pseudomonadota</taxon>
        <taxon>Alphaproteobacteria</taxon>
        <taxon>Rhodobacterales</taxon>
        <taxon>Roseobacteraceae</taxon>
        <taxon>Mameliella</taxon>
    </lineage>
</organism>
<sequence length="57" mass="5805">MTTFLIHGIAGALWISAVFMAVGAGAAFKEDEGYGSVAAFCIACAMSVCAFTLQVIA</sequence>
<evidence type="ECO:0000313" key="3">
    <source>
        <dbReference type="Proteomes" id="UP000030960"/>
    </source>
</evidence>
<reference evidence="2 3" key="1">
    <citation type="submission" date="2014-10" db="EMBL/GenBank/DDBJ databases">
        <title>Genome sequence of Ponticoccus sp. strain UMTAT08 isolated from clonal culture of toxic dinoflagellate Alexandrium tamiyavanichii.</title>
        <authorList>
            <person name="Gan H.Y."/>
            <person name="Muhd D.-D."/>
            <person name="Mohd Noor M.E."/>
            <person name="Yeong Y.S."/>
            <person name="Usup G."/>
        </authorList>
    </citation>
    <scope>NUCLEOTIDE SEQUENCE [LARGE SCALE GENOMIC DNA]</scope>
    <source>
        <strain evidence="2 3">UMTAT08</strain>
    </source>
</reference>
<name>A0A0B3S374_9RHOB</name>
<accession>A0A0B3S374</accession>
<keyword evidence="3" id="KW-1185">Reference proteome</keyword>
<comment type="caution">
    <text evidence="2">The sequence shown here is derived from an EMBL/GenBank/DDBJ whole genome shotgun (WGS) entry which is preliminary data.</text>
</comment>
<keyword evidence="1" id="KW-0812">Transmembrane</keyword>